<feature type="domain" description="Glycosyltransferase 2-like" evidence="1">
    <location>
        <begin position="160"/>
        <end position="273"/>
    </location>
</feature>
<dbReference type="GO" id="GO:0019276">
    <property type="term" value="P:UDP-N-acetylgalactosamine metabolic process"/>
    <property type="evidence" value="ECO:0007669"/>
    <property type="project" value="TreeGrafter"/>
</dbReference>
<dbReference type="InterPro" id="IPR001173">
    <property type="entry name" value="Glyco_trans_2-like"/>
</dbReference>
<reference evidence="2" key="1">
    <citation type="submission" date="2019-06" db="EMBL/GenBank/DDBJ databases">
        <authorList>
            <consortium name="Wellcome Sanger Institute Data Sharing"/>
        </authorList>
    </citation>
    <scope>NUCLEOTIDE SEQUENCE [LARGE SCALE GENOMIC DNA]</scope>
</reference>
<dbReference type="PANTHER" id="PTHR15046:SF2">
    <property type="entry name" value="BETA-1,4 N-ACETYLGALACTOSAMINYLTRANSFERASE 2"/>
    <property type="match status" value="1"/>
</dbReference>
<evidence type="ECO:0000313" key="3">
    <source>
        <dbReference type="Proteomes" id="UP000472267"/>
    </source>
</evidence>
<sequence>CSRGSVFLKNRIPQNIYKDLEQRRTKETSVLSNLLYALPNSPLQYPIQGFIVQPLRATIIPGMGAFIDTHKCSSISMVNFHAGFTILIAVTLSLRIPGVGERELTIESSSLVTLNDLLASVSYRSTVYHINTGDLGRCPTNENATSNENSVAGKNKNNVSIAMKAFLRYSKVRVLVDSIRRFYPKMKIIIADDSPVNEKITGENIEHYLMPPAKGFFAGRNLAVSQVTTKYFLWVDDDFSFTKNTQIEKFVEVMEANPELDLVRMFRQSPGGELEFGDCVYKRSGGKFHSVPGYPQCHLVSGVVNFFLARTESVRKVGFDPMLRRVAHSEFFLDGLGSLMVATCNDRSAMHINHQSKKGQSHSYLRFRHPGKKDRNLKLRRLFFKNHIKCFRL</sequence>
<evidence type="ECO:0000259" key="1">
    <source>
        <dbReference type="Pfam" id="PF00535"/>
    </source>
</evidence>
<dbReference type="PANTHER" id="PTHR15046">
    <property type="entry name" value="GLYCO_TRANS_2-LIKE DOMAIN-CONTAINING PROTEIN"/>
    <property type="match status" value="1"/>
</dbReference>
<dbReference type="Proteomes" id="UP000472267">
    <property type="component" value="Chromosome 4"/>
</dbReference>
<reference evidence="2" key="3">
    <citation type="submission" date="2025-09" db="UniProtKB">
        <authorList>
            <consortium name="Ensembl"/>
        </authorList>
    </citation>
    <scope>IDENTIFICATION</scope>
</reference>
<reference evidence="2" key="2">
    <citation type="submission" date="2025-08" db="UniProtKB">
        <authorList>
            <consortium name="Ensembl"/>
        </authorList>
    </citation>
    <scope>IDENTIFICATION</scope>
</reference>
<protein>
    <recommendedName>
        <fullName evidence="1">Glycosyltransferase 2-like domain-containing protein</fullName>
    </recommendedName>
</protein>
<dbReference type="AlphaFoldDB" id="A0A672IA11"/>
<dbReference type="SUPFAM" id="SSF53448">
    <property type="entry name" value="Nucleotide-diphospho-sugar transferases"/>
    <property type="match status" value="1"/>
</dbReference>
<dbReference type="InParanoid" id="A0A672IA11"/>
<dbReference type="OMA" id="RSAMHIN"/>
<dbReference type="Ensembl" id="ENSSFAT00005039423.1">
    <property type="protein sequence ID" value="ENSSFAP00005038009.1"/>
    <property type="gene ID" value="ENSSFAG00005019103.1"/>
</dbReference>
<proteinExistence type="predicted"/>
<dbReference type="GO" id="GO:0008376">
    <property type="term" value="F:acetylgalactosaminyltransferase activity"/>
    <property type="evidence" value="ECO:0007669"/>
    <property type="project" value="TreeGrafter"/>
</dbReference>
<evidence type="ECO:0000313" key="2">
    <source>
        <dbReference type="Ensembl" id="ENSSFAP00005038009.1"/>
    </source>
</evidence>
<dbReference type="GO" id="GO:0006047">
    <property type="term" value="P:UDP-N-acetylglucosamine metabolic process"/>
    <property type="evidence" value="ECO:0007669"/>
    <property type="project" value="TreeGrafter"/>
</dbReference>
<organism evidence="2 3">
    <name type="scientific">Salarias fasciatus</name>
    <name type="common">Jewelled blenny</name>
    <name type="synonym">Blennius fasciatus</name>
    <dbReference type="NCBI Taxonomy" id="181472"/>
    <lineage>
        <taxon>Eukaryota</taxon>
        <taxon>Metazoa</taxon>
        <taxon>Chordata</taxon>
        <taxon>Craniata</taxon>
        <taxon>Vertebrata</taxon>
        <taxon>Euteleostomi</taxon>
        <taxon>Actinopterygii</taxon>
        <taxon>Neopterygii</taxon>
        <taxon>Teleostei</taxon>
        <taxon>Neoteleostei</taxon>
        <taxon>Acanthomorphata</taxon>
        <taxon>Ovalentaria</taxon>
        <taxon>Blenniimorphae</taxon>
        <taxon>Blenniiformes</taxon>
        <taxon>Blennioidei</taxon>
        <taxon>Blenniidae</taxon>
        <taxon>Salariinae</taxon>
        <taxon>Salarias</taxon>
    </lineage>
</organism>
<name>A0A672IA11_SALFA</name>
<keyword evidence="3" id="KW-1185">Reference proteome</keyword>
<dbReference type="Gene3D" id="3.90.550.10">
    <property type="entry name" value="Spore Coat Polysaccharide Biosynthesis Protein SpsA, Chain A"/>
    <property type="match status" value="1"/>
</dbReference>
<dbReference type="CDD" id="cd00761">
    <property type="entry name" value="Glyco_tranf_GTA_type"/>
    <property type="match status" value="1"/>
</dbReference>
<dbReference type="InterPro" id="IPR029044">
    <property type="entry name" value="Nucleotide-diphossugar_trans"/>
</dbReference>
<accession>A0A672IA11</accession>
<dbReference type="Pfam" id="PF00535">
    <property type="entry name" value="Glycos_transf_2"/>
    <property type="match status" value="1"/>
</dbReference>